<feature type="domain" description="Orn/Lys/Arg decarboxylases family 1 pyridoxal-P attachment site" evidence="6">
    <location>
        <begin position="70"/>
        <end position="266"/>
    </location>
</feature>
<dbReference type="PANTHER" id="PTHR43277">
    <property type="entry name" value="ARGININE DECARBOXYLASE"/>
    <property type="match status" value="1"/>
</dbReference>
<dbReference type="Pfam" id="PF03711">
    <property type="entry name" value="OKR_DC_1_C"/>
    <property type="match status" value="1"/>
</dbReference>
<dbReference type="InterPro" id="IPR008286">
    <property type="entry name" value="Prn/Lys/Arg_de-COase_C"/>
</dbReference>
<comment type="caution">
    <text evidence="8">The sequence shown here is derived from an EMBL/GenBank/DDBJ whole genome shotgun (WGS) entry which is preliminary data.</text>
</comment>
<evidence type="ECO:0000256" key="2">
    <source>
        <dbReference type="ARBA" id="ARBA00010671"/>
    </source>
</evidence>
<feature type="domain" description="Orn/Lys/Arg decarboxylase C-terminal" evidence="7">
    <location>
        <begin position="496"/>
        <end position="551"/>
    </location>
</feature>
<dbReference type="Gene3D" id="3.90.105.10">
    <property type="entry name" value="Molybdopterin biosynthesis moea protein, domain 2"/>
    <property type="match status" value="1"/>
</dbReference>
<dbReference type="EMBL" id="JBHLWN010000110">
    <property type="protein sequence ID" value="MFC0216158.1"/>
    <property type="molecule type" value="Genomic_DNA"/>
</dbReference>
<dbReference type="InterPro" id="IPR052357">
    <property type="entry name" value="Orn_Lys_Arg_decarboxylase-I"/>
</dbReference>
<accession>A0ABV6DU22</accession>
<dbReference type="SUPFAM" id="SSF53383">
    <property type="entry name" value="PLP-dependent transferases"/>
    <property type="match status" value="1"/>
</dbReference>
<evidence type="ECO:0000256" key="4">
    <source>
        <dbReference type="ARBA" id="ARBA00022898"/>
    </source>
</evidence>
<dbReference type="RefSeq" id="WP_377474050.1">
    <property type="nucleotide sequence ID" value="NZ_JBHLWN010000110.1"/>
</dbReference>
<dbReference type="InterPro" id="IPR015424">
    <property type="entry name" value="PyrdxlP-dep_Trfase"/>
</dbReference>
<evidence type="ECO:0000313" key="9">
    <source>
        <dbReference type="Proteomes" id="UP001589776"/>
    </source>
</evidence>
<proteinExistence type="inferred from homology"/>
<keyword evidence="5" id="KW-0456">Lyase</keyword>
<dbReference type="Proteomes" id="UP001589776">
    <property type="component" value="Unassembled WGS sequence"/>
</dbReference>
<dbReference type="Pfam" id="PF01276">
    <property type="entry name" value="OKR_DC_1"/>
    <property type="match status" value="2"/>
</dbReference>
<feature type="domain" description="Orn/Lys/Arg decarboxylases family 1 pyridoxal-P attachment site" evidence="6">
    <location>
        <begin position="307"/>
        <end position="371"/>
    </location>
</feature>
<dbReference type="GO" id="GO:0008483">
    <property type="term" value="F:transaminase activity"/>
    <property type="evidence" value="ECO:0007669"/>
    <property type="project" value="UniProtKB-KW"/>
</dbReference>
<keyword evidence="9" id="KW-1185">Reference proteome</keyword>
<evidence type="ECO:0000259" key="6">
    <source>
        <dbReference type="Pfam" id="PF01276"/>
    </source>
</evidence>
<evidence type="ECO:0000259" key="7">
    <source>
        <dbReference type="Pfam" id="PF03711"/>
    </source>
</evidence>
<keyword evidence="4" id="KW-0663">Pyridoxal phosphate</keyword>
<comment type="cofactor">
    <cofactor evidence="1">
        <name>pyridoxal 5'-phosphate</name>
        <dbReference type="ChEBI" id="CHEBI:597326"/>
    </cofactor>
</comment>
<keyword evidence="8" id="KW-0808">Transferase</keyword>
<dbReference type="InterPro" id="IPR000310">
    <property type="entry name" value="Orn/Lys/Arg_deCO2ase_major_dom"/>
</dbReference>
<protein>
    <submittedName>
        <fullName evidence="8">Aminotransferase class I/II-fold pyridoxal phosphate-dependent enzyme</fullName>
    </submittedName>
</protein>
<sequence>MTLANEARAPLFEALVRHAEAGHASFHVPGHKSGQAVREAGFAGGAGGSPGADRLDREDGDWLEAERRYYDALLRLDLTEITGLDDLHQPEGAIREAEELAAECFGAARTFFLVGGSTVGNQAMILSVCGRDELLLVQRNVHKSVLHGLMLAGARAVFLPPKLDPLTGIAGGVEIADVRAALDKYPEARGLLVTNPNYYGMAADLRELAELLHAYGKPLLVDEAHGAHFGFHPELPPSALACGADLVVQSTHKMLTAMTMGAMLHVGRADSGMVGSGGHHGPVSERELRRTGAANADSAAGEVVTASVPVKPSPRVDVAAVARLLAMLQSSSPSYPILASLDLARRRVHTAAGRAQLARGLAAAQSARRWLREQPWYGSLAEEGASPPGRGDALDPFKVTVWDATGTLNGYALQRELERLGCFAELATPEHALLAFGPASTAEDAARLCAALDAVARRHGLPDRPLRGPGARPLPFPAAASAEPVRFAVTGPAAGGSVRRVPLHAAAGHVAAAMVVPYPPGIPVLYPGERITPGTAAYLQQLAEQGARFHGTPSGKLTELDIISTDEGT</sequence>
<dbReference type="InterPro" id="IPR015421">
    <property type="entry name" value="PyrdxlP-dep_Trfase_major"/>
</dbReference>
<keyword evidence="8" id="KW-0032">Aminotransferase</keyword>
<evidence type="ECO:0000256" key="5">
    <source>
        <dbReference type="ARBA" id="ARBA00023239"/>
    </source>
</evidence>
<evidence type="ECO:0000256" key="1">
    <source>
        <dbReference type="ARBA" id="ARBA00001933"/>
    </source>
</evidence>
<keyword evidence="3" id="KW-0210">Decarboxylase</keyword>
<name>A0ABV6DU22_9BACL</name>
<gene>
    <name evidence="8" type="ORF">ACFFK0_27560</name>
</gene>
<dbReference type="Gene3D" id="3.40.640.10">
    <property type="entry name" value="Type I PLP-dependent aspartate aminotransferase-like (Major domain)"/>
    <property type="match status" value="1"/>
</dbReference>
<comment type="similarity">
    <text evidence="2">Belongs to the Orn/Lys/Arg decarboxylase class-I family.</text>
</comment>
<organism evidence="8 9">
    <name type="scientific">Paenibacillus chartarius</name>
    <dbReference type="NCBI Taxonomy" id="747481"/>
    <lineage>
        <taxon>Bacteria</taxon>
        <taxon>Bacillati</taxon>
        <taxon>Bacillota</taxon>
        <taxon>Bacilli</taxon>
        <taxon>Bacillales</taxon>
        <taxon>Paenibacillaceae</taxon>
        <taxon>Paenibacillus</taxon>
    </lineage>
</organism>
<reference evidence="8 9" key="1">
    <citation type="submission" date="2024-09" db="EMBL/GenBank/DDBJ databases">
        <authorList>
            <person name="Sun Q."/>
            <person name="Mori K."/>
        </authorList>
    </citation>
    <scope>NUCLEOTIDE SEQUENCE [LARGE SCALE GENOMIC DNA]</scope>
    <source>
        <strain evidence="8 9">CCM 7759</strain>
    </source>
</reference>
<evidence type="ECO:0000313" key="8">
    <source>
        <dbReference type="EMBL" id="MFC0216158.1"/>
    </source>
</evidence>
<dbReference type="PANTHER" id="PTHR43277:SF3">
    <property type="entry name" value="DECARBOXYLASE, PUTATIVE-RELATED"/>
    <property type="match status" value="1"/>
</dbReference>
<evidence type="ECO:0000256" key="3">
    <source>
        <dbReference type="ARBA" id="ARBA00022793"/>
    </source>
</evidence>